<dbReference type="GO" id="GO:0005096">
    <property type="term" value="F:GTPase activator activity"/>
    <property type="evidence" value="ECO:0007669"/>
    <property type="project" value="UniProtKB-KW"/>
</dbReference>
<dbReference type="EnsemblMetazoa" id="CJA27916.1">
    <property type="protein sequence ID" value="CJA27916.1"/>
    <property type="gene ID" value="WBGene00183489"/>
</dbReference>
<sequence>MRMKRSRTSVPASRFSLPGTILQRDAVDRQTWVKHQELALGKSGKRNHWEDRWAMLSRRSLYLCIESPAYKSEKTLELGAHTRVDVRNAIVDIAYDWLSSSFSKQRHVVRIVTQNRSEHLIELNTESEMLSWISVLQSSSEDGVGEEATTALSLHNSQSVSFLLFFFF</sequence>
<feature type="domain" description="PH" evidence="2">
    <location>
        <begin position="14"/>
        <end position="141"/>
    </location>
</feature>
<dbReference type="Gene3D" id="2.30.29.30">
    <property type="entry name" value="Pleckstrin-homology domain (PH domain)/Phosphotyrosine-binding domain (PTB)"/>
    <property type="match status" value="1"/>
</dbReference>
<dbReference type="SUPFAM" id="SSF50729">
    <property type="entry name" value="PH domain-like"/>
    <property type="match status" value="1"/>
</dbReference>
<evidence type="ECO:0000313" key="3">
    <source>
        <dbReference type="EnsemblMetazoa" id="CJA27916.1"/>
    </source>
</evidence>
<reference evidence="3" key="2">
    <citation type="submission" date="2022-06" db="UniProtKB">
        <authorList>
            <consortium name="EnsemblMetazoa"/>
        </authorList>
    </citation>
    <scope>IDENTIFICATION</scope>
    <source>
        <strain evidence="3">DF5081</strain>
    </source>
</reference>
<dbReference type="InterPro" id="IPR050729">
    <property type="entry name" value="Rho-GAP"/>
</dbReference>
<dbReference type="SMART" id="SM00233">
    <property type="entry name" value="PH"/>
    <property type="match status" value="1"/>
</dbReference>
<dbReference type="Proteomes" id="UP000005237">
    <property type="component" value="Unassembled WGS sequence"/>
</dbReference>
<dbReference type="InterPro" id="IPR001849">
    <property type="entry name" value="PH_domain"/>
</dbReference>
<evidence type="ECO:0000313" key="4">
    <source>
        <dbReference type="Proteomes" id="UP000005237"/>
    </source>
</evidence>
<keyword evidence="4" id="KW-1185">Reference proteome</keyword>
<dbReference type="AlphaFoldDB" id="A0A8R1IFG5"/>
<dbReference type="PANTHER" id="PTHR23176">
    <property type="entry name" value="RHO/RAC/CDC GTPASE-ACTIVATING PROTEIN"/>
    <property type="match status" value="1"/>
</dbReference>
<dbReference type="Pfam" id="PF00169">
    <property type="entry name" value="PH"/>
    <property type="match status" value="1"/>
</dbReference>
<dbReference type="InterPro" id="IPR011993">
    <property type="entry name" value="PH-like_dom_sf"/>
</dbReference>
<protein>
    <submittedName>
        <fullName evidence="3">PH domain-containing protein</fullName>
    </submittedName>
</protein>
<proteinExistence type="predicted"/>
<reference evidence="4" key="1">
    <citation type="submission" date="2010-08" db="EMBL/GenBank/DDBJ databases">
        <authorList>
            <consortium name="Caenorhabditis japonica Sequencing Consortium"/>
            <person name="Wilson R.K."/>
        </authorList>
    </citation>
    <scope>NUCLEOTIDE SEQUENCE [LARGE SCALE GENOMIC DNA]</scope>
    <source>
        <strain evidence="4">DF5081</strain>
    </source>
</reference>
<organism evidence="3 4">
    <name type="scientific">Caenorhabditis japonica</name>
    <dbReference type="NCBI Taxonomy" id="281687"/>
    <lineage>
        <taxon>Eukaryota</taxon>
        <taxon>Metazoa</taxon>
        <taxon>Ecdysozoa</taxon>
        <taxon>Nematoda</taxon>
        <taxon>Chromadorea</taxon>
        <taxon>Rhabditida</taxon>
        <taxon>Rhabditina</taxon>
        <taxon>Rhabditomorpha</taxon>
        <taxon>Rhabditoidea</taxon>
        <taxon>Rhabditidae</taxon>
        <taxon>Peloderinae</taxon>
        <taxon>Caenorhabditis</taxon>
    </lineage>
</organism>
<name>A0A8R1IFG5_CAEJA</name>
<accession>A0A8R1IFG5</accession>
<keyword evidence="1" id="KW-0343">GTPase activation</keyword>
<dbReference type="PROSITE" id="PS50003">
    <property type="entry name" value="PH_DOMAIN"/>
    <property type="match status" value="1"/>
</dbReference>
<dbReference type="GO" id="GO:0005737">
    <property type="term" value="C:cytoplasm"/>
    <property type="evidence" value="ECO:0007669"/>
    <property type="project" value="TreeGrafter"/>
</dbReference>
<dbReference type="PANTHER" id="PTHR23176:SF133">
    <property type="entry name" value="GTPASE-ACTIVATING PROTEIN PAC-1"/>
    <property type="match status" value="1"/>
</dbReference>
<evidence type="ECO:0000259" key="2">
    <source>
        <dbReference type="PROSITE" id="PS50003"/>
    </source>
</evidence>
<evidence type="ECO:0000256" key="1">
    <source>
        <dbReference type="ARBA" id="ARBA00022468"/>
    </source>
</evidence>